<name>A0A6G1DSF3_9ORYZ</name>
<comment type="caution">
    <text evidence="1">The sequence shown here is derived from an EMBL/GenBank/DDBJ whole genome shotgun (WGS) entry which is preliminary data.</text>
</comment>
<gene>
    <name evidence="1" type="ORF">E2562_038732</name>
</gene>
<dbReference type="Proteomes" id="UP000479710">
    <property type="component" value="Unassembled WGS sequence"/>
</dbReference>
<proteinExistence type="predicted"/>
<evidence type="ECO:0000313" key="2">
    <source>
        <dbReference type="Proteomes" id="UP000479710"/>
    </source>
</evidence>
<sequence length="83" mass="8616">MANQGAASGGGPSNWIYVSTTGSLACPWTYERRASTANGLQVHCCQPSSFAFVFGSVTCTMVATSLGTPRIAANDNDKGVRPD</sequence>
<keyword evidence="2" id="KW-1185">Reference proteome</keyword>
<reference evidence="1 2" key="1">
    <citation type="submission" date="2019-11" db="EMBL/GenBank/DDBJ databases">
        <title>Whole genome sequence of Oryza granulata.</title>
        <authorList>
            <person name="Li W."/>
        </authorList>
    </citation>
    <scope>NUCLEOTIDE SEQUENCE [LARGE SCALE GENOMIC DNA]</scope>
    <source>
        <strain evidence="2">cv. Menghai</strain>
        <tissue evidence="1">Leaf</tissue>
    </source>
</reference>
<protein>
    <submittedName>
        <fullName evidence="1">Uncharacterized protein</fullName>
    </submittedName>
</protein>
<dbReference type="AlphaFoldDB" id="A0A6G1DSF3"/>
<accession>A0A6G1DSF3</accession>
<organism evidence="1 2">
    <name type="scientific">Oryza meyeriana var. granulata</name>
    <dbReference type="NCBI Taxonomy" id="110450"/>
    <lineage>
        <taxon>Eukaryota</taxon>
        <taxon>Viridiplantae</taxon>
        <taxon>Streptophyta</taxon>
        <taxon>Embryophyta</taxon>
        <taxon>Tracheophyta</taxon>
        <taxon>Spermatophyta</taxon>
        <taxon>Magnoliopsida</taxon>
        <taxon>Liliopsida</taxon>
        <taxon>Poales</taxon>
        <taxon>Poaceae</taxon>
        <taxon>BOP clade</taxon>
        <taxon>Oryzoideae</taxon>
        <taxon>Oryzeae</taxon>
        <taxon>Oryzinae</taxon>
        <taxon>Oryza</taxon>
        <taxon>Oryza meyeriana</taxon>
    </lineage>
</organism>
<dbReference type="EMBL" id="SPHZ02000006">
    <property type="protein sequence ID" value="KAF0915765.1"/>
    <property type="molecule type" value="Genomic_DNA"/>
</dbReference>
<evidence type="ECO:0000313" key="1">
    <source>
        <dbReference type="EMBL" id="KAF0915765.1"/>
    </source>
</evidence>